<proteinExistence type="predicted"/>
<dbReference type="AlphaFoldDB" id="A0A4Y9YAB5"/>
<dbReference type="Proteomes" id="UP000298327">
    <property type="component" value="Unassembled WGS sequence"/>
</dbReference>
<evidence type="ECO:0000313" key="3">
    <source>
        <dbReference type="Proteomes" id="UP000298327"/>
    </source>
</evidence>
<sequence length="77" mass="7981">MRPSFLALALGIISIFTSAAPLPTVLSNVTTEGSNPVAPTFEKPGALSMSIYGFRSVREFGTPGGPIPLVGRDDTST</sequence>
<reference evidence="2 3" key="1">
    <citation type="submission" date="2019-02" db="EMBL/GenBank/DDBJ databases">
        <title>Genome sequencing of the rare red list fungi Dentipellis fragilis.</title>
        <authorList>
            <person name="Buettner E."/>
            <person name="Kellner H."/>
        </authorList>
    </citation>
    <scope>NUCLEOTIDE SEQUENCE [LARGE SCALE GENOMIC DNA]</scope>
    <source>
        <strain evidence="2 3">DSM 105465</strain>
    </source>
</reference>
<comment type="caution">
    <text evidence="2">The sequence shown here is derived from an EMBL/GenBank/DDBJ whole genome shotgun (WGS) entry which is preliminary data.</text>
</comment>
<dbReference type="EMBL" id="SEOQ01000616">
    <property type="protein sequence ID" value="TFY59496.1"/>
    <property type="molecule type" value="Genomic_DNA"/>
</dbReference>
<feature type="chain" id="PRO_5021493360" evidence="1">
    <location>
        <begin position="20"/>
        <end position="77"/>
    </location>
</feature>
<organism evidence="2 3">
    <name type="scientific">Dentipellis fragilis</name>
    <dbReference type="NCBI Taxonomy" id="205917"/>
    <lineage>
        <taxon>Eukaryota</taxon>
        <taxon>Fungi</taxon>
        <taxon>Dikarya</taxon>
        <taxon>Basidiomycota</taxon>
        <taxon>Agaricomycotina</taxon>
        <taxon>Agaricomycetes</taxon>
        <taxon>Russulales</taxon>
        <taxon>Hericiaceae</taxon>
        <taxon>Dentipellis</taxon>
    </lineage>
</organism>
<feature type="signal peptide" evidence="1">
    <location>
        <begin position="1"/>
        <end position="19"/>
    </location>
</feature>
<name>A0A4Y9YAB5_9AGAM</name>
<keyword evidence="1" id="KW-0732">Signal</keyword>
<keyword evidence="3" id="KW-1185">Reference proteome</keyword>
<evidence type="ECO:0000256" key="1">
    <source>
        <dbReference type="SAM" id="SignalP"/>
    </source>
</evidence>
<gene>
    <name evidence="2" type="ORF">EVG20_g7771</name>
</gene>
<accession>A0A4Y9YAB5</accession>
<protein>
    <submittedName>
        <fullName evidence="2">Uncharacterized protein</fullName>
    </submittedName>
</protein>
<evidence type="ECO:0000313" key="2">
    <source>
        <dbReference type="EMBL" id="TFY59496.1"/>
    </source>
</evidence>